<dbReference type="SUPFAM" id="SSF54523">
    <property type="entry name" value="Pili subunits"/>
    <property type="match status" value="1"/>
</dbReference>
<dbReference type="InterPro" id="IPR012902">
    <property type="entry name" value="N_methyl_site"/>
</dbReference>
<evidence type="ECO:0000256" key="1">
    <source>
        <dbReference type="SAM" id="Phobius"/>
    </source>
</evidence>
<keyword evidence="1" id="KW-1133">Transmembrane helix</keyword>
<dbReference type="Proteomes" id="UP001431776">
    <property type="component" value="Unassembled WGS sequence"/>
</dbReference>
<dbReference type="AlphaFoldDB" id="A0AAW6U6R6"/>
<reference evidence="3" key="1">
    <citation type="submission" date="2023-05" db="EMBL/GenBank/DDBJ databases">
        <title>Anaerotaeda fermentans gen. nov., sp. nov., a novel anaerobic planctomycete of the new family within the order Sedimentisphaerales isolated from Taman Peninsula, Russia.</title>
        <authorList>
            <person name="Khomyakova M.A."/>
            <person name="Merkel A.Y."/>
            <person name="Slobodkin A.I."/>
        </authorList>
    </citation>
    <scope>NUCLEOTIDE SEQUENCE</scope>
    <source>
        <strain evidence="3">M17dextr</strain>
    </source>
</reference>
<dbReference type="InterPro" id="IPR045584">
    <property type="entry name" value="Pilin-like"/>
</dbReference>
<gene>
    <name evidence="3" type="ORF">QJ522_21430</name>
</gene>
<dbReference type="Pfam" id="PF07963">
    <property type="entry name" value="N_methyl"/>
    <property type="match status" value="1"/>
</dbReference>
<evidence type="ECO:0000313" key="3">
    <source>
        <dbReference type="EMBL" id="MDI6451639.1"/>
    </source>
</evidence>
<feature type="transmembrane region" description="Helical" evidence="1">
    <location>
        <begin position="6"/>
        <end position="30"/>
    </location>
</feature>
<evidence type="ECO:0000259" key="2">
    <source>
        <dbReference type="Pfam" id="PF07596"/>
    </source>
</evidence>
<keyword evidence="4" id="KW-1185">Reference proteome</keyword>
<dbReference type="PANTHER" id="PTHR30093">
    <property type="entry name" value="GENERAL SECRETION PATHWAY PROTEIN G"/>
    <property type="match status" value="1"/>
</dbReference>
<dbReference type="PROSITE" id="PS00409">
    <property type="entry name" value="PROKAR_NTER_METHYL"/>
    <property type="match status" value="1"/>
</dbReference>
<organism evidence="3 4">
    <name type="scientific">Anaerobaca lacustris</name>
    <dbReference type="NCBI Taxonomy" id="3044600"/>
    <lineage>
        <taxon>Bacteria</taxon>
        <taxon>Pseudomonadati</taxon>
        <taxon>Planctomycetota</taxon>
        <taxon>Phycisphaerae</taxon>
        <taxon>Sedimentisphaerales</taxon>
        <taxon>Anaerobacaceae</taxon>
        <taxon>Anaerobaca</taxon>
    </lineage>
</organism>
<sequence length="205" mass="22792">MRTGRGFTLIELLVVVAIISVLMAVLMPALQRAREQGRRAACLNNTKSLVLAWLMYAEENAGRLPRAQASEDSAVTDCWVRKPAGTLPVESPVEEQIEALQAGVLFRYAPNAKVFRCPVAAKTEMRTYSIVHAMNGYDFGGIAPVCKRIQDVKQPGTRIVFIDDYGEDYDAAWAVHYDLPKWWNPIPMRQQGDGGLACGRARRVL</sequence>
<dbReference type="PANTHER" id="PTHR30093:SF2">
    <property type="entry name" value="TYPE II SECRETION SYSTEM PROTEIN H"/>
    <property type="match status" value="1"/>
</dbReference>
<feature type="domain" description="DUF1559" evidence="2">
    <location>
        <begin position="31"/>
        <end position="73"/>
    </location>
</feature>
<comment type="caution">
    <text evidence="3">The sequence shown here is derived from an EMBL/GenBank/DDBJ whole genome shotgun (WGS) entry which is preliminary data.</text>
</comment>
<dbReference type="InterPro" id="IPR011453">
    <property type="entry name" value="DUF1559"/>
</dbReference>
<dbReference type="Gene3D" id="3.30.700.10">
    <property type="entry name" value="Glycoprotein, Type 4 Pilin"/>
    <property type="match status" value="1"/>
</dbReference>
<dbReference type="EMBL" id="JASCXX010000044">
    <property type="protein sequence ID" value="MDI6451639.1"/>
    <property type="molecule type" value="Genomic_DNA"/>
</dbReference>
<keyword evidence="1" id="KW-0472">Membrane</keyword>
<dbReference type="Pfam" id="PF07596">
    <property type="entry name" value="SBP_bac_10"/>
    <property type="match status" value="1"/>
</dbReference>
<dbReference type="RefSeq" id="WP_349247048.1">
    <property type="nucleotide sequence ID" value="NZ_JASCXX010000044.1"/>
</dbReference>
<keyword evidence="1" id="KW-0812">Transmembrane</keyword>
<evidence type="ECO:0000313" key="4">
    <source>
        <dbReference type="Proteomes" id="UP001431776"/>
    </source>
</evidence>
<name>A0AAW6U6R6_9BACT</name>
<dbReference type="NCBIfam" id="TIGR02532">
    <property type="entry name" value="IV_pilin_GFxxxE"/>
    <property type="match status" value="1"/>
</dbReference>
<accession>A0AAW6U6R6</accession>
<proteinExistence type="predicted"/>
<protein>
    <submittedName>
        <fullName evidence="3">Type II secretion system protein</fullName>
    </submittedName>
</protein>